<evidence type="ECO:0000256" key="1">
    <source>
        <dbReference type="SAM" id="SignalP"/>
    </source>
</evidence>
<evidence type="ECO:0000313" key="4">
    <source>
        <dbReference type="Proteomes" id="UP000663901"/>
    </source>
</evidence>
<protein>
    <submittedName>
        <fullName evidence="3">DUF1311 domain-containing protein</fullName>
    </submittedName>
</protein>
<proteinExistence type="predicted"/>
<dbReference type="Pfam" id="PF07007">
    <property type="entry name" value="LprI"/>
    <property type="match status" value="1"/>
</dbReference>
<dbReference type="InterPro" id="IPR052755">
    <property type="entry name" value="Lysozyme_Inhibitor_LprI"/>
</dbReference>
<keyword evidence="1" id="KW-0732">Signal</keyword>
<sequence length="269" mass="30391">MLRISFLFVFIASMVTPLLCSAEQGRVLKLDGNWKVEHVYVNEDSTSTNLMALISDDPTLRERIFEFTPDIIKTSIPTASHCDLPDYDSMDVTSINSLMSRTTEGQLSDPAKSYALPIKGTLEIRPYRIHCQNGKITLSGENSEHWLVKLDEESIFLNWDNQSYLLLKKLANNAKLQPSFACARATNDSEKSICHDSDLSSWDVSVAEAYNVALKQIVNTGVDVKSRSVELRQTQKRWLDERNACSVNPACLKKKMQDRVDELVELAKQ</sequence>
<dbReference type="RefSeq" id="WP_207806637.1">
    <property type="nucleotide sequence ID" value="NZ_CP059084.1"/>
</dbReference>
<feature type="domain" description="Lysozyme inhibitor LprI-like N-terminal" evidence="2">
    <location>
        <begin position="182"/>
        <end position="263"/>
    </location>
</feature>
<dbReference type="Proteomes" id="UP000663901">
    <property type="component" value="Chromosome"/>
</dbReference>
<dbReference type="Gene3D" id="1.20.1270.180">
    <property type="match status" value="1"/>
</dbReference>
<dbReference type="PANTHER" id="PTHR37549:SF1">
    <property type="entry name" value="LIPOPROTEIN LPRI"/>
    <property type="match status" value="1"/>
</dbReference>
<dbReference type="InterPro" id="IPR009739">
    <property type="entry name" value="LprI-like_N"/>
</dbReference>
<dbReference type="GO" id="GO:0005576">
    <property type="term" value="C:extracellular region"/>
    <property type="evidence" value="ECO:0007669"/>
    <property type="project" value="TreeGrafter"/>
</dbReference>
<dbReference type="EMBL" id="CP059084">
    <property type="protein sequence ID" value="QTC47823.1"/>
    <property type="molecule type" value="Genomic_DNA"/>
</dbReference>
<feature type="signal peptide" evidence="1">
    <location>
        <begin position="1"/>
        <end position="22"/>
    </location>
</feature>
<evidence type="ECO:0000313" key="3">
    <source>
        <dbReference type="EMBL" id="QTC47823.1"/>
    </source>
</evidence>
<gene>
    <name evidence="3" type="ORF">H0Z12_09825</name>
</gene>
<feature type="chain" id="PRO_5034925289" evidence="1">
    <location>
        <begin position="23"/>
        <end position="269"/>
    </location>
</feature>
<accession>A0A8A4KHF0</accession>
<dbReference type="AlphaFoldDB" id="A0A8A4KHF0"/>
<name>A0A8A4KHF0_PANAN</name>
<organism evidence="3 4">
    <name type="scientific">Pantoea ananas</name>
    <name type="common">Erwinia uredovora</name>
    <dbReference type="NCBI Taxonomy" id="553"/>
    <lineage>
        <taxon>Bacteria</taxon>
        <taxon>Pseudomonadati</taxon>
        <taxon>Pseudomonadota</taxon>
        <taxon>Gammaproteobacteria</taxon>
        <taxon>Enterobacterales</taxon>
        <taxon>Erwiniaceae</taxon>
        <taxon>Pantoea</taxon>
    </lineage>
</organism>
<reference evidence="3" key="1">
    <citation type="submission" date="2020-07" db="EMBL/GenBank/DDBJ databases">
        <title>Genome Sequences for Panteoa spp. that cause Center Rot in Onions.</title>
        <authorList>
            <person name="Asselin J.A."/>
            <person name="Helmann T."/>
            <person name="Beer S."/>
            <person name="Stodghill P."/>
        </authorList>
    </citation>
    <scope>NUCLEOTIDE SEQUENCE</scope>
    <source>
        <strain evidence="3">OC5a</strain>
    </source>
</reference>
<evidence type="ECO:0000259" key="2">
    <source>
        <dbReference type="Pfam" id="PF07007"/>
    </source>
</evidence>
<dbReference type="PANTHER" id="PTHR37549">
    <property type="entry name" value="LIPOPROTEIN LPRI"/>
    <property type="match status" value="1"/>
</dbReference>